<protein>
    <recommendedName>
        <fullName evidence="4">Secreted protein</fullName>
    </recommendedName>
</protein>
<evidence type="ECO:0000313" key="3">
    <source>
        <dbReference type="Proteomes" id="UP001362999"/>
    </source>
</evidence>
<reference evidence="2 3" key="1">
    <citation type="journal article" date="2024" name="J Genomics">
        <title>Draft genome sequencing and assembly of Favolaschia claudopus CIRM-BRFM 2984 isolated from oak limbs.</title>
        <authorList>
            <person name="Navarro D."/>
            <person name="Drula E."/>
            <person name="Chaduli D."/>
            <person name="Cazenave R."/>
            <person name="Ahrendt S."/>
            <person name="Wang J."/>
            <person name="Lipzen A."/>
            <person name="Daum C."/>
            <person name="Barry K."/>
            <person name="Grigoriev I.V."/>
            <person name="Favel A."/>
            <person name="Rosso M.N."/>
            <person name="Martin F."/>
        </authorList>
    </citation>
    <scope>NUCLEOTIDE SEQUENCE [LARGE SCALE GENOMIC DNA]</scope>
    <source>
        <strain evidence="2 3">CIRM-BRFM 2984</strain>
    </source>
</reference>
<evidence type="ECO:0008006" key="4">
    <source>
        <dbReference type="Google" id="ProtNLM"/>
    </source>
</evidence>
<feature type="non-terminal residue" evidence="2">
    <location>
        <position position="71"/>
    </location>
</feature>
<accession>A0AAV9ZM74</accession>
<evidence type="ECO:0000256" key="1">
    <source>
        <dbReference type="SAM" id="SignalP"/>
    </source>
</evidence>
<sequence>MAIDVRLSLFFLSLVLCARHSPHSRLSCLPDHHPMAFSTGLAMPSPRFVFPRVSSMSIPFSRASPQPSSRG</sequence>
<evidence type="ECO:0000313" key="2">
    <source>
        <dbReference type="EMBL" id="KAK6987480.1"/>
    </source>
</evidence>
<keyword evidence="3" id="KW-1185">Reference proteome</keyword>
<keyword evidence="1" id="KW-0732">Signal</keyword>
<dbReference type="EMBL" id="JAWWNJ010000131">
    <property type="protein sequence ID" value="KAK6987480.1"/>
    <property type="molecule type" value="Genomic_DNA"/>
</dbReference>
<proteinExistence type="predicted"/>
<feature type="chain" id="PRO_5043877855" description="Secreted protein" evidence="1">
    <location>
        <begin position="18"/>
        <end position="71"/>
    </location>
</feature>
<gene>
    <name evidence="2" type="ORF">R3P38DRAFT_3101392</name>
</gene>
<dbReference type="Proteomes" id="UP001362999">
    <property type="component" value="Unassembled WGS sequence"/>
</dbReference>
<feature type="signal peptide" evidence="1">
    <location>
        <begin position="1"/>
        <end position="17"/>
    </location>
</feature>
<comment type="caution">
    <text evidence="2">The sequence shown here is derived from an EMBL/GenBank/DDBJ whole genome shotgun (WGS) entry which is preliminary data.</text>
</comment>
<name>A0AAV9ZM74_9AGAR</name>
<dbReference type="AlphaFoldDB" id="A0AAV9ZM74"/>
<organism evidence="2 3">
    <name type="scientific">Favolaschia claudopus</name>
    <dbReference type="NCBI Taxonomy" id="2862362"/>
    <lineage>
        <taxon>Eukaryota</taxon>
        <taxon>Fungi</taxon>
        <taxon>Dikarya</taxon>
        <taxon>Basidiomycota</taxon>
        <taxon>Agaricomycotina</taxon>
        <taxon>Agaricomycetes</taxon>
        <taxon>Agaricomycetidae</taxon>
        <taxon>Agaricales</taxon>
        <taxon>Marasmiineae</taxon>
        <taxon>Mycenaceae</taxon>
        <taxon>Favolaschia</taxon>
    </lineage>
</organism>